<proteinExistence type="predicted"/>
<evidence type="ECO:0000259" key="1">
    <source>
        <dbReference type="Pfam" id="PF08662"/>
    </source>
</evidence>
<evidence type="ECO:0000313" key="3">
    <source>
        <dbReference type="Proteomes" id="UP000007799"/>
    </source>
</evidence>
<dbReference type="Gene3D" id="2.130.10.10">
    <property type="entry name" value="YVTN repeat-like/Quinoprotein amine dehydrogenase"/>
    <property type="match status" value="3"/>
</dbReference>
<dbReference type="GO" id="GO:1990811">
    <property type="term" value="C:MWP complex"/>
    <property type="evidence" value="ECO:0007669"/>
    <property type="project" value="TreeGrafter"/>
</dbReference>
<dbReference type="Proteomes" id="UP000007799">
    <property type="component" value="Unassembled WGS sequence"/>
</dbReference>
<dbReference type="PANTHER" id="PTHR16220:SF0">
    <property type="entry name" value="WD REPEAT-CONTAINING PROTEIN WRAP73"/>
    <property type="match status" value="1"/>
</dbReference>
<dbReference type="GO" id="GO:0005815">
    <property type="term" value="C:microtubule organizing center"/>
    <property type="evidence" value="ECO:0007669"/>
    <property type="project" value="TreeGrafter"/>
</dbReference>
<dbReference type="EMBL" id="GL832955">
    <property type="protein sequence ID" value="EGD72033.1"/>
    <property type="molecule type" value="Genomic_DNA"/>
</dbReference>
<dbReference type="InterPro" id="IPR013979">
    <property type="entry name" value="TIF_beta_prop-like"/>
</dbReference>
<dbReference type="InterPro" id="IPR052778">
    <property type="entry name" value="Centrosome-WD_assoc"/>
</dbReference>
<dbReference type="InterPro" id="IPR001680">
    <property type="entry name" value="WD40_rpt"/>
</dbReference>
<sequence length="445" mass="49231">MDFSQPMRCAPKQPPLCSPNGEHIALGIDNKLIIRRASDAAVVRTQACKDAINYLEWSSDSQYLITANFQRALVEIWALDDVEWECRIDEGAAGLESVRWSPDGRHVLTTAQFQLRVTIWSLVAQQTHYFKFPKFAGKGLGFTSNGKFMAVLERSEGRDFVSIITCESWQVVRRFQTETSDATDLTWSPDDHHLCIWDSPLTYTACVYSISGKLLRTFSAYSDALGIKSVAWAPSSQLLAIGSYDQKVRLLNNVIWSEIIDFKHTQTVTSTANRVVYAEIGAPAAEAAAKDIAHASSQYELISGSYKFNALKLDSEKPNPRLGVGWMAFSSDSRFLASRNDNMPNTLFIWTVAKLRLTAALHQLAAIRCAAWHPTRPLLALCCGQGQVYFWSTAGALALRIPAKGTFAASFLSWSPEGNTLLISGSKGFVMCDIAQFLSTNSDLA</sequence>
<accession>F2TVD7</accession>
<dbReference type="eggNOG" id="KOG4497">
    <property type="taxonomic scope" value="Eukaryota"/>
</dbReference>
<dbReference type="FunCoup" id="F2TVD7">
    <property type="interactions" value="470"/>
</dbReference>
<gene>
    <name evidence="2" type="ORF">PTSG_00050</name>
</gene>
<dbReference type="SMART" id="SM00320">
    <property type="entry name" value="WD40"/>
    <property type="match status" value="5"/>
</dbReference>
<dbReference type="OMA" id="CWHLNGD"/>
<dbReference type="Pfam" id="PF00400">
    <property type="entry name" value="WD40"/>
    <property type="match status" value="2"/>
</dbReference>
<dbReference type="InterPro" id="IPR015943">
    <property type="entry name" value="WD40/YVTN_repeat-like_dom_sf"/>
</dbReference>
<dbReference type="STRING" id="946362.F2TVD7"/>
<reference evidence="2" key="1">
    <citation type="submission" date="2009-08" db="EMBL/GenBank/DDBJ databases">
        <title>Annotation of Salpingoeca rosetta.</title>
        <authorList>
            <consortium name="The Broad Institute Genome Sequencing Platform"/>
            <person name="Russ C."/>
            <person name="Cuomo C."/>
            <person name="Burger G."/>
            <person name="Gray M.W."/>
            <person name="Holland P.W.H."/>
            <person name="King N."/>
            <person name="Lang F.B.F."/>
            <person name="Roger A.J."/>
            <person name="Ruiz-Trillo I."/>
            <person name="Young S.K."/>
            <person name="Zeng Q."/>
            <person name="Gargeya S."/>
            <person name="Alvarado L."/>
            <person name="Berlin A."/>
            <person name="Chapman S.B."/>
            <person name="Chen Z."/>
            <person name="Freedman E."/>
            <person name="Gellesch M."/>
            <person name="Goldberg J."/>
            <person name="Griggs A."/>
            <person name="Gujja S."/>
            <person name="Heilman E."/>
            <person name="Heiman D."/>
            <person name="Howarth C."/>
            <person name="Mehta T."/>
            <person name="Neiman D."/>
            <person name="Pearson M."/>
            <person name="Roberts A."/>
            <person name="Saif S."/>
            <person name="Shea T."/>
            <person name="Shenoy N."/>
            <person name="Sisk P."/>
            <person name="Stolte C."/>
            <person name="Sykes S."/>
            <person name="White J."/>
            <person name="Yandava C."/>
            <person name="Haas B."/>
            <person name="Nusbaum C."/>
            <person name="Birren B."/>
        </authorList>
    </citation>
    <scope>NUCLEOTIDE SEQUENCE [LARGE SCALE GENOMIC DNA]</scope>
    <source>
        <strain evidence="2">ATCC 50818</strain>
    </source>
</reference>
<dbReference type="PANTHER" id="PTHR16220">
    <property type="entry name" value="WD REPEAT PROTEIN 8-RELATED"/>
    <property type="match status" value="1"/>
</dbReference>
<dbReference type="OrthoDB" id="308690at2759"/>
<dbReference type="GeneID" id="16067843"/>
<keyword evidence="3" id="KW-1185">Reference proteome</keyword>
<dbReference type="Pfam" id="PF08662">
    <property type="entry name" value="eIF2A"/>
    <property type="match status" value="1"/>
</dbReference>
<dbReference type="SUPFAM" id="SSF69322">
    <property type="entry name" value="Tricorn protease domain 2"/>
    <property type="match status" value="1"/>
</dbReference>
<dbReference type="RefSeq" id="XP_004998605.1">
    <property type="nucleotide sequence ID" value="XM_004998548.1"/>
</dbReference>
<evidence type="ECO:0000313" key="2">
    <source>
        <dbReference type="EMBL" id="EGD72033.1"/>
    </source>
</evidence>
<protein>
    <recommendedName>
        <fullName evidence="1">Translation initiation factor beta propellor-like domain-containing protein</fullName>
    </recommendedName>
</protein>
<name>F2TVD7_SALR5</name>
<feature type="domain" description="Translation initiation factor beta propellor-like" evidence="1">
    <location>
        <begin position="48"/>
        <end position="117"/>
    </location>
</feature>
<dbReference type="KEGG" id="sre:PTSG_00050"/>
<dbReference type="InParanoid" id="F2TVD7"/>
<organism evidence="3">
    <name type="scientific">Salpingoeca rosetta (strain ATCC 50818 / BSB-021)</name>
    <dbReference type="NCBI Taxonomy" id="946362"/>
    <lineage>
        <taxon>Eukaryota</taxon>
        <taxon>Choanoflagellata</taxon>
        <taxon>Craspedida</taxon>
        <taxon>Salpingoecidae</taxon>
        <taxon>Salpingoeca</taxon>
    </lineage>
</organism>
<dbReference type="AlphaFoldDB" id="F2TVD7"/>